<organism evidence="1 2">
    <name type="scientific">Niallia hominis</name>
    <dbReference type="NCBI Taxonomy" id="3133173"/>
    <lineage>
        <taxon>Bacteria</taxon>
        <taxon>Bacillati</taxon>
        <taxon>Bacillota</taxon>
        <taxon>Bacilli</taxon>
        <taxon>Bacillales</taxon>
        <taxon>Bacillaceae</taxon>
        <taxon>Niallia</taxon>
    </lineage>
</organism>
<reference evidence="1 2" key="1">
    <citation type="submission" date="2024-03" db="EMBL/GenBank/DDBJ databases">
        <title>Human intestinal bacterial collection.</title>
        <authorList>
            <person name="Pauvert C."/>
            <person name="Hitch T.C.A."/>
            <person name="Clavel T."/>
        </authorList>
    </citation>
    <scope>NUCLEOTIDE SEQUENCE [LARGE SCALE GENOMIC DNA]</scope>
    <source>
        <strain evidence="1 2">CLA-SR-H024</strain>
    </source>
</reference>
<dbReference type="EMBL" id="JBBMFN010000008">
    <property type="protein sequence ID" value="MEQ2465180.1"/>
    <property type="molecule type" value="Genomic_DNA"/>
</dbReference>
<dbReference type="Proteomes" id="UP001465426">
    <property type="component" value="Unassembled WGS sequence"/>
</dbReference>
<comment type="caution">
    <text evidence="1">The sequence shown here is derived from an EMBL/GenBank/DDBJ whole genome shotgun (WGS) entry which is preliminary data.</text>
</comment>
<evidence type="ECO:0000313" key="1">
    <source>
        <dbReference type="EMBL" id="MEQ2465180.1"/>
    </source>
</evidence>
<keyword evidence="2" id="KW-1185">Reference proteome</keyword>
<proteinExistence type="predicted"/>
<evidence type="ECO:0000313" key="2">
    <source>
        <dbReference type="Proteomes" id="UP001465426"/>
    </source>
</evidence>
<gene>
    <name evidence="1" type="ORF">WMO63_05775</name>
</gene>
<sequence length="48" mass="5608">MNNAPDLMVTLIKMQAKTNEKLEQCNRRIKQLEHIIHMENISRTSPTS</sequence>
<protein>
    <submittedName>
        <fullName evidence="1">Uncharacterized protein</fullName>
    </submittedName>
</protein>
<accession>A0ABV1EVQ8</accession>
<name>A0ABV1EVQ8_9BACI</name>